<dbReference type="Proteomes" id="UP000053864">
    <property type="component" value="Unassembled WGS sequence"/>
</dbReference>
<sequence>MNQLLGVVKEASSSSALVHIPNQNPIFKVYRDAMEEAYKKLKDIQKYQIFTMREINPGVVP</sequence>
<gene>
    <name evidence="1" type="ORF">L916_21345</name>
</gene>
<proteinExistence type="predicted"/>
<dbReference type="AlphaFoldDB" id="W2HS76"/>
<accession>W2HS76</accession>
<evidence type="ECO:0000313" key="1">
    <source>
        <dbReference type="EMBL" id="ETL24696.1"/>
    </source>
</evidence>
<dbReference type="PANTHER" id="PTHR34415">
    <property type="entry name" value="INTEGRASE CATALYTIC DOMAIN-CONTAINING PROTEIN"/>
    <property type="match status" value="1"/>
</dbReference>
<dbReference type="VEuPathDB" id="FungiDB:PPTG_24419"/>
<organism evidence="1">
    <name type="scientific">Phytophthora nicotianae</name>
    <name type="common">Potato buckeye rot agent</name>
    <name type="synonym">Phytophthora parasitica</name>
    <dbReference type="NCBI Taxonomy" id="4792"/>
    <lineage>
        <taxon>Eukaryota</taxon>
        <taxon>Sar</taxon>
        <taxon>Stramenopiles</taxon>
        <taxon>Oomycota</taxon>
        <taxon>Peronosporomycetes</taxon>
        <taxon>Peronosporales</taxon>
        <taxon>Peronosporaceae</taxon>
        <taxon>Phytophthora</taxon>
    </lineage>
</organism>
<dbReference type="PANTHER" id="PTHR34415:SF1">
    <property type="entry name" value="INTEGRASE CATALYTIC DOMAIN-CONTAINING PROTEIN"/>
    <property type="match status" value="1"/>
</dbReference>
<name>W2HS76_PHYNI</name>
<dbReference type="EMBL" id="KI676704">
    <property type="protein sequence ID" value="ETL24696.1"/>
    <property type="molecule type" value="Genomic_DNA"/>
</dbReference>
<reference evidence="1" key="1">
    <citation type="submission" date="2013-11" db="EMBL/GenBank/DDBJ databases">
        <title>The Genome Sequence of Phytophthora parasitica CJ05E6.</title>
        <authorList>
            <consortium name="The Broad Institute Genomics Platform"/>
            <person name="Russ C."/>
            <person name="Tyler B."/>
            <person name="Panabieres F."/>
            <person name="Shan W."/>
            <person name="Tripathy S."/>
            <person name="Grunwald N."/>
            <person name="Machado M."/>
            <person name="Johnson C.S."/>
            <person name="Arredondo F."/>
            <person name="Hong C."/>
            <person name="Coffey M."/>
            <person name="Young S.K."/>
            <person name="Zeng Q."/>
            <person name="Gargeya S."/>
            <person name="Fitzgerald M."/>
            <person name="Abouelleil A."/>
            <person name="Alvarado L."/>
            <person name="Chapman S.B."/>
            <person name="Gainer-Dewar J."/>
            <person name="Goldberg J."/>
            <person name="Griggs A."/>
            <person name="Gujja S."/>
            <person name="Hansen M."/>
            <person name="Howarth C."/>
            <person name="Imamovic A."/>
            <person name="Ireland A."/>
            <person name="Larimer J."/>
            <person name="McCowan C."/>
            <person name="Murphy C."/>
            <person name="Pearson M."/>
            <person name="Poon T.W."/>
            <person name="Priest M."/>
            <person name="Roberts A."/>
            <person name="Saif S."/>
            <person name="Shea T."/>
            <person name="Sykes S."/>
            <person name="Wortman J."/>
            <person name="Nusbaum C."/>
            <person name="Birren B."/>
        </authorList>
    </citation>
    <scope>NUCLEOTIDE SEQUENCE [LARGE SCALE GENOMIC DNA]</scope>
    <source>
        <strain evidence="1">CJ05E6</strain>
    </source>
</reference>
<protein>
    <submittedName>
        <fullName evidence="1">Uncharacterized protein</fullName>
    </submittedName>
</protein>